<keyword evidence="2" id="KW-1185">Reference proteome</keyword>
<evidence type="ECO:0000313" key="1">
    <source>
        <dbReference type="EMBL" id="KAK3280345.1"/>
    </source>
</evidence>
<dbReference type="Proteomes" id="UP001190700">
    <property type="component" value="Unassembled WGS sequence"/>
</dbReference>
<reference evidence="1 2" key="1">
    <citation type="journal article" date="2015" name="Genome Biol. Evol.">
        <title>Comparative Genomics of a Bacterivorous Green Alga Reveals Evolutionary Causalities and Consequences of Phago-Mixotrophic Mode of Nutrition.</title>
        <authorList>
            <person name="Burns J.A."/>
            <person name="Paasch A."/>
            <person name="Narechania A."/>
            <person name="Kim E."/>
        </authorList>
    </citation>
    <scope>NUCLEOTIDE SEQUENCE [LARGE SCALE GENOMIC DNA]</scope>
    <source>
        <strain evidence="1 2">PLY_AMNH</strain>
    </source>
</reference>
<organism evidence="1 2">
    <name type="scientific">Cymbomonas tetramitiformis</name>
    <dbReference type="NCBI Taxonomy" id="36881"/>
    <lineage>
        <taxon>Eukaryota</taxon>
        <taxon>Viridiplantae</taxon>
        <taxon>Chlorophyta</taxon>
        <taxon>Pyramimonadophyceae</taxon>
        <taxon>Pyramimonadales</taxon>
        <taxon>Pyramimonadaceae</taxon>
        <taxon>Cymbomonas</taxon>
    </lineage>
</organism>
<evidence type="ECO:0000313" key="2">
    <source>
        <dbReference type="Proteomes" id="UP001190700"/>
    </source>
</evidence>
<gene>
    <name evidence="1" type="ORF">CYMTET_11811</name>
</gene>
<dbReference type="EMBL" id="LGRX02004435">
    <property type="protein sequence ID" value="KAK3280345.1"/>
    <property type="molecule type" value="Genomic_DNA"/>
</dbReference>
<dbReference type="AlphaFoldDB" id="A0AAE0GLA9"/>
<comment type="caution">
    <text evidence="1">The sequence shown here is derived from an EMBL/GenBank/DDBJ whole genome shotgun (WGS) entry which is preliminary data.</text>
</comment>
<protein>
    <submittedName>
        <fullName evidence="1">Uncharacterized protein</fullName>
    </submittedName>
</protein>
<name>A0AAE0GLA9_9CHLO</name>
<proteinExistence type="predicted"/>
<accession>A0AAE0GLA9</accession>
<sequence>MPFQEILEELRSSKKDSLDWAAEHWDGGAVSIKFISWLAEQQFTDPAEQQDVDMLAVKLLQIREFKEAMYLQQDGQLPAAAPQLPEGSQLPDAQLVLQAADATTAFTNLARKSYLAAVELDRDMEEVKTMSTASLLGRVQLSSEDMNELVNAVSVEERILDYLLSVDDEAERNAQLEDAFTPPEKEENLDPVEIATNGDDLMEDEEAVHTTPMRFLQYIDLVIKRNLETGNAQSDLAVLQQLRIEVAERVL</sequence>